<dbReference type="SMART" id="SM00450">
    <property type="entry name" value="RHOD"/>
    <property type="match status" value="1"/>
</dbReference>
<gene>
    <name evidence="2" type="ORF">PBV87_01850</name>
</gene>
<dbReference type="PANTHER" id="PTHR43031:SF1">
    <property type="entry name" value="PYRIDINE NUCLEOTIDE-DISULPHIDE OXIDOREDUCTASE"/>
    <property type="match status" value="1"/>
</dbReference>
<sequence length="95" mass="10773">MTIYEALKNDTNPIILDVRENSEFNEGHIKDALHIPLNSLEAQAEGEMTDYDQPIYVYCRSGVRSKVGCHILNSLGYTKTYNLGGILDWPEEIVK</sequence>
<organism evidence="2 3">
    <name type="scientific">Holtiella tumoricola</name>
    <dbReference type="NCBI Taxonomy" id="3018743"/>
    <lineage>
        <taxon>Bacteria</taxon>
        <taxon>Bacillati</taxon>
        <taxon>Bacillota</taxon>
        <taxon>Clostridia</taxon>
        <taxon>Lachnospirales</taxon>
        <taxon>Cellulosilyticaceae</taxon>
        <taxon>Holtiella</taxon>
    </lineage>
</organism>
<evidence type="ECO:0000313" key="3">
    <source>
        <dbReference type="Proteomes" id="UP001169242"/>
    </source>
</evidence>
<name>A0AA42IZ63_9FIRM</name>
<dbReference type="InterPro" id="IPR050229">
    <property type="entry name" value="GlpE_sulfurtransferase"/>
</dbReference>
<dbReference type="PROSITE" id="PS50206">
    <property type="entry name" value="RHODANESE_3"/>
    <property type="match status" value="1"/>
</dbReference>
<dbReference type="Pfam" id="PF00581">
    <property type="entry name" value="Rhodanese"/>
    <property type="match status" value="1"/>
</dbReference>
<evidence type="ECO:0000313" key="2">
    <source>
        <dbReference type="EMBL" id="MDA3730249.1"/>
    </source>
</evidence>
<dbReference type="InterPro" id="IPR036873">
    <property type="entry name" value="Rhodanese-like_dom_sf"/>
</dbReference>
<dbReference type="CDD" id="cd00158">
    <property type="entry name" value="RHOD"/>
    <property type="match status" value="1"/>
</dbReference>
<dbReference type="EMBL" id="JAQIFT010000010">
    <property type="protein sequence ID" value="MDA3730249.1"/>
    <property type="molecule type" value="Genomic_DNA"/>
</dbReference>
<dbReference type="InterPro" id="IPR001763">
    <property type="entry name" value="Rhodanese-like_dom"/>
</dbReference>
<dbReference type="Gene3D" id="3.40.250.10">
    <property type="entry name" value="Rhodanese-like domain"/>
    <property type="match status" value="1"/>
</dbReference>
<dbReference type="SUPFAM" id="SSF52821">
    <property type="entry name" value="Rhodanese/Cell cycle control phosphatase"/>
    <property type="match status" value="1"/>
</dbReference>
<protein>
    <submittedName>
        <fullName evidence="2">Rhodanese-like domain-containing protein</fullName>
    </submittedName>
</protein>
<dbReference type="PANTHER" id="PTHR43031">
    <property type="entry name" value="FAD-DEPENDENT OXIDOREDUCTASE"/>
    <property type="match status" value="1"/>
</dbReference>
<dbReference type="AlphaFoldDB" id="A0AA42IZ63"/>
<evidence type="ECO:0000259" key="1">
    <source>
        <dbReference type="PROSITE" id="PS50206"/>
    </source>
</evidence>
<feature type="domain" description="Rhodanese" evidence="1">
    <location>
        <begin position="9"/>
        <end position="95"/>
    </location>
</feature>
<dbReference type="RefSeq" id="WP_053984775.1">
    <property type="nucleotide sequence ID" value="NZ_JAQIFT010000010.1"/>
</dbReference>
<comment type="caution">
    <text evidence="2">The sequence shown here is derived from an EMBL/GenBank/DDBJ whole genome shotgun (WGS) entry which is preliminary data.</text>
</comment>
<reference evidence="2" key="1">
    <citation type="journal article" date="2023" name="Int. J. Syst. Evol. Microbiol.">
        <title>&lt;i&gt;Holtiella tumoricola&lt;/i&gt; gen. nov. sp. nov., isolated from a human clinical sample.</title>
        <authorList>
            <person name="Allen-Vercoe E."/>
            <person name="Daigneault M.C."/>
            <person name="Vancuren S.J."/>
            <person name="Cochrane K."/>
            <person name="O'Neal L.L."/>
            <person name="Sankaranarayanan K."/>
            <person name="Lawson P.A."/>
        </authorList>
    </citation>
    <scope>NUCLEOTIDE SEQUENCE</scope>
    <source>
        <strain evidence="2">CC70A</strain>
    </source>
</reference>
<dbReference type="Proteomes" id="UP001169242">
    <property type="component" value="Unassembled WGS sequence"/>
</dbReference>
<keyword evidence="3" id="KW-1185">Reference proteome</keyword>
<proteinExistence type="predicted"/>
<accession>A0AA42IZ63</accession>